<dbReference type="KEGG" id="cthr:CTHT_0019280"/>
<name>G0S314_CHATD</name>
<sequence>MIHPDLVAELLYPSYNALKATTTSHPGPIPTVIPTPTEYQLSTHHGHRTLWVLFALMTLSTAVFALLSWRVPIARRLFHITATLIPLFSALSYFAMATSPHAGSALNCYQVKDSHKHAPDTFHEICRQVYWARYVGWALSMPLVLVNLCLLAGVSGAHTLMAVVANTIMVLGGMFAALGEEGTIERWGWFTISALGYVFATWHVAVHGAKLSSARGQRLSKLWAGMAVYVLALWLAYPIVWGITTIARRTNVDTEILIFAVLDVLLLAGSSFWLVISNRSIAETSVEIDGYWSQGLPLEGRIRVGDED</sequence>
<feature type="transmembrane region" description="Helical" evidence="11">
    <location>
        <begin position="76"/>
        <end position="96"/>
    </location>
</feature>
<dbReference type="PRINTS" id="PR00251">
    <property type="entry name" value="BACTRLOPSIN"/>
</dbReference>
<dbReference type="Proteomes" id="UP000008066">
    <property type="component" value="Unassembled WGS sequence"/>
</dbReference>
<dbReference type="OrthoDB" id="10261467at2759"/>
<evidence type="ECO:0000256" key="2">
    <source>
        <dbReference type="ARBA" id="ARBA00008130"/>
    </source>
</evidence>
<feature type="transmembrane region" description="Helical" evidence="11">
    <location>
        <begin position="256"/>
        <end position="276"/>
    </location>
</feature>
<dbReference type="OMA" id="ILWTAYP"/>
<evidence type="ECO:0000313" key="12">
    <source>
        <dbReference type="EMBL" id="EGS22397.1"/>
    </source>
</evidence>
<dbReference type="AlphaFoldDB" id="G0S314"/>
<accession>G0S314</accession>
<reference evidence="12 13" key="1">
    <citation type="journal article" date="2011" name="Cell">
        <title>Insight into structure and assembly of the nuclear pore complex by utilizing the genome of a eukaryotic thermophile.</title>
        <authorList>
            <person name="Amlacher S."/>
            <person name="Sarges P."/>
            <person name="Flemming D."/>
            <person name="van Noort V."/>
            <person name="Kunze R."/>
            <person name="Devos D.P."/>
            <person name="Arumugam M."/>
            <person name="Bork P."/>
            <person name="Hurt E."/>
        </authorList>
    </citation>
    <scope>NUCLEOTIDE SEQUENCE [LARGE SCALE GENOMIC DNA]</scope>
    <source>
        <strain evidence="13">DSM 1495 / CBS 144.50 / IMI 039719</strain>
    </source>
</reference>
<keyword evidence="4" id="KW-0716">Sensory transduction</keyword>
<dbReference type="Gene3D" id="1.20.1070.10">
    <property type="entry name" value="Rhodopsin 7-helix transmembrane proteins"/>
    <property type="match status" value="1"/>
</dbReference>
<protein>
    <submittedName>
        <fullName evidence="12">Ion channel-like protein</fullName>
    </submittedName>
</protein>
<keyword evidence="3" id="KW-0600">Photoreceptor protein</keyword>
<organism evidence="13">
    <name type="scientific">Chaetomium thermophilum (strain DSM 1495 / CBS 144.50 / IMI 039719)</name>
    <name type="common">Thermochaetoides thermophila</name>
    <dbReference type="NCBI Taxonomy" id="759272"/>
    <lineage>
        <taxon>Eukaryota</taxon>
        <taxon>Fungi</taxon>
        <taxon>Dikarya</taxon>
        <taxon>Ascomycota</taxon>
        <taxon>Pezizomycotina</taxon>
        <taxon>Sordariomycetes</taxon>
        <taxon>Sordariomycetidae</taxon>
        <taxon>Sordariales</taxon>
        <taxon>Chaetomiaceae</taxon>
        <taxon>Thermochaetoides</taxon>
    </lineage>
</organism>
<evidence type="ECO:0000256" key="1">
    <source>
        <dbReference type="ARBA" id="ARBA00004141"/>
    </source>
</evidence>
<evidence type="ECO:0000256" key="8">
    <source>
        <dbReference type="ARBA" id="ARBA00022991"/>
    </source>
</evidence>
<keyword evidence="5 11" id="KW-0812">Transmembrane</keyword>
<keyword evidence="13" id="KW-1185">Reference proteome</keyword>
<evidence type="ECO:0000256" key="4">
    <source>
        <dbReference type="ARBA" id="ARBA00022606"/>
    </source>
</evidence>
<evidence type="ECO:0000256" key="10">
    <source>
        <dbReference type="ARBA" id="ARBA00023170"/>
    </source>
</evidence>
<evidence type="ECO:0000256" key="9">
    <source>
        <dbReference type="ARBA" id="ARBA00023136"/>
    </source>
</evidence>
<dbReference type="GO" id="GO:0007602">
    <property type="term" value="P:phototransduction"/>
    <property type="evidence" value="ECO:0007669"/>
    <property type="project" value="UniProtKB-KW"/>
</dbReference>
<dbReference type="PANTHER" id="PTHR28286:SF2">
    <property type="entry name" value="BACTERIORHODOPSIN _OPSIN, NOPA (EUROFUNG)"/>
    <property type="match status" value="1"/>
</dbReference>
<evidence type="ECO:0000256" key="6">
    <source>
        <dbReference type="ARBA" id="ARBA00022925"/>
    </source>
</evidence>
<gene>
    <name evidence="12" type="ORF">CTHT_0019280</name>
</gene>
<proteinExistence type="inferred from homology"/>
<dbReference type="SUPFAM" id="SSF81321">
    <property type="entry name" value="Family A G protein-coupled receptor-like"/>
    <property type="match status" value="1"/>
</dbReference>
<dbReference type="HOGENOM" id="CLU_054785_0_0_1"/>
<evidence type="ECO:0000256" key="7">
    <source>
        <dbReference type="ARBA" id="ARBA00022989"/>
    </source>
</evidence>
<evidence type="ECO:0000313" key="13">
    <source>
        <dbReference type="Proteomes" id="UP000008066"/>
    </source>
</evidence>
<dbReference type="InterPro" id="IPR001425">
    <property type="entry name" value="Arc/bac/fun_rhodopsins"/>
</dbReference>
<dbReference type="CDD" id="cd15028">
    <property type="entry name" value="7tm_Opsin-1_euk"/>
    <property type="match status" value="1"/>
</dbReference>
<dbReference type="GO" id="GO:0005886">
    <property type="term" value="C:plasma membrane"/>
    <property type="evidence" value="ECO:0007669"/>
    <property type="project" value="TreeGrafter"/>
</dbReference>
<keyword evidence="8" id="KW-0157">Chromophore</keyword>
<dbReference type="GeneID" id="18255966"/>
<dbReference type="FunFam" id="1.20.1070.10:FF:000160">
    <property type="entry name" value="Related to Opsin-1"/>
    <property type="match status" value="1"/>
</dbReference>
<dbReference type="PANTHER" id="PTHR28286">
    <property type="match status" value="1"/>
</dbReference>
<evidence type="ECO:0000256" key="5">
    <source>
        <dbReference type="ARBA" id="ARBA00022692"/>
    </source>
</evidence>
<keyword evidence="10" id="KW-0675">Receptor</keyword>
<feature type="transmembrane region" description="Helical" evidence="11">
    <location>
        <begin position="222"/>
        <end position="244"/>
    </location>
</feature>
<dbReference type="RefSeq" id="XP_006692416.1">
    <property type="nucleotide sequence ID" value="XM_006692353.1"/>
</dbReference>
<dbReference type="eggNOG" id="ENOG502RZKV">
    <property type="taxonomic scope" value="Eukaryota"/>
</dbReference>
<dbReference type="GO" id="GO:0009881">
    <property type="term" value="F:photoreceptor activity"/>
    <property type="evidence" value="ECO:0007669"/>
    <property type="project" value="UniProtKB-KW"/>
</dbReference>
<dbReference type="Pfam" id="PF01036">
    <property type="entry name" value="Bac_rhodopsin"/>
    <property type="match status" value="1"/>
</dbReference>
<evidence type="ECO:0000256" key="11">
    <source>
        <dbReference type="SAM" id="Phobius"/>
    </source>
</evidence>
<feature type="transmembrane region" description="Helical" evidence="11">
    <location>
        <begin position="50"/>
        <end position="69"/>
    </location>
</feature>
<comment type="similarity">
    <text evidence="2">Belongs to the archaeal/bacterial/fungal opsin family.</text>
</comment>
<feature type="transmembrane region" description="Helical" evidence="11">
    <location>
        <begin position="160"/>
        <end position="178"/>
    </location>
</feature>
<keyword evidence="7 11" id="KW-1133">Transmembrane helix</keyword>
<dbReference type="EMBL" id="GL988040">
    <property type="protein sequence ID" value="EGS22397.1"/>
    <property type="molecule type" value="Genomic_DNA"/>
</dbReference>
<dbReference type="GO" id="GO:0005783">
    <property type="term" value="C:endoplasmic reticulum"/>
    <property type="evidence" value="ECO:0007669"/>
    <property type="project" value="TreeGrafter"/>
</dbReference>
<dbReference type="SMART" id="SM01021">
    <property type="entry name" value="Bac_rhodopsin"/>
    <property type="match status" value="1"/>
</dbReference>
<feature type="transmembrane region" description="Helical" evidence="11">
    <location>
        <begin position="190"/>
        <end position="210"/>
    </location>
</feature>
<keyword evidence="9 11" id="KW-0472">Membrane</keyword>
<comment type="subcellular location">
    <subcellularLocation>
        <location evidence="1">Membrane</location>
        <topology evidence="1">Multi-pass membrane protein</topology>
    </subcellularLocation>
</comment>
<evidence type="ECO:0000256" key="3">
    <source>
        <dbReference type="ARBA" id="ARBA00022543"/>
    </source>
</evidence>
<keyword evidence="6" id="KW-0681">Retinal protein</keyword>
<feature type="transmembrane region" description="Helical" evidence="11">
    <location>
        <begin position="134"/>
        <end position="153"/>
    </location>
</feature>